<dbReference type="SUPFAM" id="SSF53098">
    <property type="entry name" value="Ribonuclease H-like"/>
    <property type="match status" value="1"/>
</dbReference>
<dbReference type="PROSITE" id="PS50967">
    <property type="entry name" value="HRDC"/>
    <property type="match status" value="2"/>
</dbReference>
<dbReference type="GO" id="GO:0008408">
    <property type="term" value="F:3'-5' exonuclease activity"/>
    <property type="evidence" value="ECO:0007669"/>
    <property type="project" value="InterPro"/>
</dbReference>
<dbReference type="Gene3D" id="1.10.150.80">
    <property type="entry name" value="HRDC domain"/>
    <property type="match status" value="2"/>
</dbReference>
<dbReference type="InterPro" id="IPR010997">
    <property type="entry name" value="HRDC-like_sf"/>
</dbReference>
<dbReference type="InterPro" id="IPR002562">
    <property type="entry name" value="3'-5'_exonuclease_dom"/>
</dbReference>
<dbReference type="InterPro" id="IPR044876">
    <property type="entry name" value="HRDC_dom_sf"/>
</dbReference>
<name>A0A0M8JS90_9CHLR</name>
<dbReference type="GO" id="GO:0003676">
    <property type="term" value="F:nucleic acid binding"/>
    <property type="evidence" value="ECO:0007669"/>
    <property type="project" value="InterPro"/>
</dbReference>
<proteinExistence type="predicted"/>
<dbReference type="InterPro" id="IPR002121">
    <property type="entry name" value="HRDC_dom"/>
</dbReference>
<dbReference type="Pfam" id="PF00570">
    <property type="entry name" value="HRDC"/>
    <property type="match status" value="2"/>
</dbReference>
<dbReference type="EMBL" id="DF967975">
    <property type="protein sequence ID" value="GAP19525.1"/>
    <property type="molecule type" value="Genomic_DNA"/>
</dbReference>
<dbReference type="Pfam" id="PF01612">
    <property type="entry name" value="DNA_pol_A_exo1"/>
    <property type="match status" value="1"/>
</dbReference>
<feature type="domain" description="HRDC" evidence="1">
    <location>
        <begin position="215"/>
        <end position="295"/>
    </location>
</feature>
<evidence type="ECO:0000259" key="1">
    <source>
        <dbReference type="PROSITE" id="PS50967"/>
    </source>
</evidence>
<protein>
    <submittedName>
        <fullName evidence="2">Ribonuclease D</fullName>
    </submittedName>
</protein>
<dbReference type="AlphaFoldDB" id="A0A0M8JS90"/>
<sequence length="375" mass="42997">MASSLMQPPVWIDRYAALERLAGQLLREAQVAVDTESNSLYAYQEQVCLIQISTAEKDYLIDPLAIDSLDPLAGVFSRAEIEKIFHAAEYDVICLKRDFGFEIHHLFDTMHASRILGRENVGLAGILEQEFQIELNKQYQRANWGRRPLPPEMLAYARLDSHYLIDLRARLEAELRQRGRWELAQEDFCRLENTEVPPQENGNAVWRIPGAHDLNATQLAVLKSLVQYRDQQARMANLPVFKVLSNQVLFEIARSLPQTRPALENLGMLNGRLLQRHGDALLQAVQRGLREPPLTRAHNPRPSDAYLTRLDALRSWRKQTAESLQVPSDVVLPRDVLEWIAQSCPATLEELRGLMNTIPWRFQNFGSEILRIIRP</sequence>
<dbReference type="InterPro" id="IPR036397">
    <property type="entry name" value="RNaseH_sf"/>
</dbReference>
<gene>
    <name evidence="2" type="ORF">LSAC_03430</name>
</gene>
<dbReference type="SMART" id="SM00474">
    <property type="entry name" value="35EXOc"/>
    <property type="match status" value="1"/>
</dbReference>
<dbReference type="Gene3D" id="3.30.420.10">
    <property type="entry name" value="Ribonuclease H-like superfamily/Ribonuclease H"/>
    <property type="match status" value="1"/>
</dbReference>
<dbReference type="OrthoDB" id="144122at2"/>
<dbReference type="GO" id="GO:0006139">
    <property type="term" value="P:nucleobase-containing compound metabolic process"/>
    <property type="evidence" value="ECO:0007669"/>
    <property type="project" value="InterPro"/>
</dbReference>
<dbReference type="InterPro" id="IPR012337">
    <property type="entry name" value="RNaseH-like_sf"/>
</dbReference>
<evidence type="ECO:0000313" key="2">
    <source>
        <dbReference type="EMBL" id="GAP19525.1"/>
    </source>
</evidence>
<reference evidence="2" key="1">
    <citation type="journal article" date="2015" name="Genome Announc.">
        <title>Draft Genome Sequences of Anaerolinea thermolimosa IMO-1, Bellilinea caldifistulae GOMI-1, Leptolinea tardivitalis YMTK-2, Levilinea saccharolytica KIBI-1, Longilinea arvoryzae KOME-1, Previously Described as Members of the Class Anaerolineae (Chloroflexi).</title>
        <authorList>
            <person name="Matsuura N."/>
            <person name="Tourlousse M.D."/>
            <person name="Ohashi A."/>
            <person name="Hugenholtz P."/>
            <person name="Sekiguchi Y."/>
        </authorList>
    </citation>
    <scope>NUCLEOTIDE SEQUENCE</scope>
    <source>
        <strain evidence="2">KIBI-1</strain>
    </source>
</reference>
<dbReference type="SMART" id="SM00341">
    <property type="entry name" value="HRDC"/>
    <property type="match status" value="1"/>
</dbReference>
<dbReference type="CDD" id="cd06142">
    <property type="entry name" value="RNaseD_exo"/>
    <property type="match status" value="1"/>
</dbReference>
<organism evidence="2">
    <name type="scientific">Levilinea saccharolytica</name>
    <dbReference type="NCBI Taxonomy" id="229921"/>
    <lineage>
        <taxon>Bacteria</taxon>
        <taxon>Bacillati</taxon>
        <taxon>Chloroflexota</taxon>
        <taxon>Anaerolineae</taxon>
        <taxon>Anaerolineales</taxon>
        <taxon>Anaerolineaceae</taxon>
        <taxon>Levilinea</taxon>
    </lineage>
</organism>
<dbReference type="PANTHER" id="PTHR47649">
    <property type="entry name" value="RIBONUCLEASE D"/>
    <property type="match status" value="1"/>
</dbReference>
<feature type="domain" description="HRDC" evidence="1">
    <location>
        <begin position="303"/>
        <end position="375"/>
    </location>
</feature>
<dbReference type="InterPro" id="IPR051086">
    <property type="entry name" value="RNase_D-like"/>
</dbReference>
<accession>A0A0M8JS90</accession>
<dbReference type="PANTHER" id="PTHR47649:SF1">
    <property type="entry name" value="RIBONUCLEASE D"/>
    <property type="match status" value="1"/>
</dbReference>
<dbReference type="SUPFAM" id="SSF47819">
    <property type="entry name" value="HRDC-like"/>
    <property type="match status" value="2"/>
</dbReference>
<dbReference type="RefSeq" id="WP_082142977.1">
    <property type="nucleotide sequence ID" value="NZ_BBXZ01000180.1"/>
</dbReference>
<dbReference type="GO" id="GO:0000166">
    <property type="term" value="F:nucleotide binding"/>
    <property type="evidence" value="ECO:0007669"/>
    <property type="project" value="InterPro"/>
</dbReference>